<keyword evidence="5" id="KW-1185">Reference proteome</keyword>
<evidence type="ECO:0000256" key="2">
    <source>
        <dbReference type="SAM" id="MobiDB-lite"/>
    </source>
</evidence>
<reference evidence="4 5" key="1">
    <citation type="submission" date="2018-12" db="EMBL/GenBank/DDBJ databases">
        <title>Mesorhizobium carbonis sp. nov., isolated from coal mine water.</title>
        <authorList>
            <person name="Xin W."/>
            <person name="Xu Z."/>
            <person name="Xiang F."/>
            <person name="Zhang J."/>
            <person name="Xi L."/>
            <person name="Liu J."/>
        </authorList>
    </citation>
    <scope>NUCLEOTIDE SEQUENCE [LARGE SCALE GENOMIC DNA]</scope>
    <source>
        <strain evidence="4 5">B2.3</strain>
    </source>
</reference>
<protein>
    <recommendedName>
        <fullName evidence="3">MobA/VirD2-like nuclease domain-containing protein</fullName>
    </recommendedName>
</protein>
<name>A0A429YVU3_9HYPH</name>
<dbReference type="Pfam" id="PF03432">
    <property type="entry name" value="Relaxase"/>
    <property type="match status" value="1"/>
</dbReference>
<dbReference type="EMBL" id="RWKW01000053">
    <property type="protein sequence ID" value="RST85584.1"/>
    <property type="molecule type" value="Genomic_DNA"/>
</dbReference>
<evidence type="ECO:0000259" key="3">
    <source>
        <dbReference type="Pfam" id="PF03432"/>
    </source>
</evidence>
<feature type="coiled-coil region" evidence="1">
    <location>
        <begin position="348"/>
        <end position="406"/>
    </location>
</feature>
<organism evidence="4 5">
    <name type="scientific">Aquibium carbonis</name>
    <dbReference type="NCBI Taxonomy" id="2495581"/>
    <lineage>
        <taxon>Bacteria</taxon>
        <taxon>Pseudomonadati</taxon>
        <taxon>Pseudomonadota</taxon>
        <taxon>Alphaproteobacteria</taxon>
        <taxon>Hyphomicrobiales</taxon>
        <taxon>Phyllobacteriaceae</taxon>
        <taxon>Aquibium</taxon>
    </lineage>
</organism>
<dbReference type="InterPro" id="IPR005094">
    <property type="entry name" value="Endonuclease_MobA/VirD2"/>
</dbReference>
<feature type="coiled-coil region" evidence="1">
    <location>
        <begin position="460"/>
        <end position="487"/>
    </location>
</feature>
<gene>
    <name evidence="4" type="ORF">EJC49_14870</name>
</gene>
<dbReference type="OrthoDB" id="279005at2"/>
<dbReference type="AlphaFoldDB" id="A0A429YVU3"/>
<evidence type="ECO:0000313" key="5">
    <source>
        <dbReference type="Proteomes" id="UP000278398"/>
    </source>
</evidence>
<keyword evidence="1" id="KW-0175">Coiled coil</keyword>
<dbReference type="RefSeq" id="WP_126700725.1">
    <property type="nucleotide sequence ID" value="NZ_RWKW01000053.1"/>
</dbReference>
<proteinExistence type="predicted"/>
<sequence length="561" mass="63428">MRAKMPARQPDNIAKATGYQFFGSASDRAGRSLADVQAERVAWVQGYGIEAKDAPGITATLEAHHLVVMQNRTGRPPESPLLHFSISFDPKEADKATPDKQREIAGQIIERMGLAGHVGFVVSHKDEPHPHMHFVFHRVHPETGKTWEEWARPRDGEQELPTGRGGLVGCKVRLNHHTRDLAREHGFNISQEIGQGRTSEAEYHEARREGRAPFQTFTPEQRTEIRGQTLPAFREATGWADLTERLQAQGLRLGMAGKGSKAALYVYSDTHKAKLSDVFGKEKDIRTGQLAERFGQRFTDYARENGLEAPERPERAPERPEAIQEPQIALDDEGDAYSAEYARRQGALDEAIRERDAYQAEVSQQRAAEASAREAEQAAAALAARVAGMDREAAQARAEIMAAIAEAFANPAEAQKAWEQYEVERERTRRLADRAFKPERFGILRGKVRAMVKDGERRKALAAIERLKKARAQLVAARERVEVARLTLPAVQHKEQQAKRHWREWTARTGDRQEQENRLAQQNLNVREKAAALAELSREREREREIDRDDRGRDRGIDWND</sequence>
<accession>A0A429YVU3</accession>
<evidence type="ECO:0000313" key="4">
    <source>
        <dbReference type="EMBL" id="RST85584.1"/>
    </source>
</evidence>
<feature type="region of interest" description="Disordered" evidence="2">
    <location>
        <begin position="536"/>
        <end position="561"/>
    </location>
</feature>
<evidence type="ECO:0000256" key="1">
    <source>
        <dbReference type="SAM" id="Coils"/>
    </source>
</evidence>
<feature type="domain" description="MobA/VirD2-like nuclease" evidence="3">
    <location>
        <begin position="70"/>
        <end position="149"/>
    </location>
</feature>
<dbReference type="Proteomes" id="UP000278398">
    <property type="component" value="Unassembled WGS sequence"/>
</dbReference>
<comment type="caution">
    <text evidence="4">The sequence shown here is derived from an EMBL/GenBank/DDBJ whole genome shotgun (WGS) entry which is preliminary data.</text>
</comment>